<dbReference type="HOGENOM" id="CLU_3362586_0_0_2"/>
<dbReference type="EMBL" id="JH597761">
    <property type="protein sequence ID" value="EHP70717.1"/>
    <property type="molecule type" value="Genomic_DNA"/>
</dbReference>
<organism evidence="1 2">
    <name type="scientific">Metallosphaera yellowstonensis MK1</name>
    <dbReference type="NCBI Taxonomy" id="671065"/>
    <lineage>
        <taxon>Archaea</taxon>
        <taxon>Thermoproteota</taxon>
        <taxon>Thermoprotei</taxon>
        <taxon>Sulfolobales</taxon>
        <taxon>Sulfolobaceae</taxon>
        <taxon>Metallosphaera</taxon>
    </lineage>
</organism>
<reference evidence="1 2" key="1">
    <citation type="submission" date="2012-01" db="EMBL/GenBank/DDBJ databases">
        <title>Improved High-Quality Draft sequence of Metallosphaera yellowstonensis MK1.</title>
        <authorList>
            <consortium name="US DOE Joint Genome Institute"/>
            <person name="Lucas S."/>
            <person name="Han J."/>
            <person name="Cheng J.-F."/>
            <person name="Goodwin L."/>
            <person name="Pitluck S."/>
            <person name="Peters L."/>
            <person name="Teshima H."/>
            <person name="Detter J.C."/>
            <person name="Han C."/>
            <person name="Tapia R."/>
            <person name="Land M."/>
            <person name="Hauser L."/>
            <person name="Kyrpides N."/>
            <person name="Kozubal M."/>
            <person name="Macur R.E."/>
            <person name="Jay Z."/>
            <person name="Inskeep W."/>
            <person name="Woyke T."/>
        </authorList>
    </citation>
    <scope>NUCLEOTIDE SEQUENCE [LARGE SCALE GENOMIC DNA]</scope>
    <source>
        <strain evidence="1 2">MK1</strain>
    </source>
</reference>
<keyword evidence="2" id="KW-1185">Reference proteome</keyword>
<protein>
    <submittedName>
        <fullName evidence="1">Uncharacterized protein</fullName>
    </submittedName>
</protein>
<proteinExistence type="predicted"/>
<evidence type="ECO:0000313" key="1">
    <source>
        <dbReference type="EMBL" id="EHP70717.1"/>
    </source>
</evidence>
<evidence type="ECO:0000313" key="2">
    <source>
        <dbReference type="Proteomes" id="UP000003980"/>
    </source>
</evidence>
<dbReference type="Proteomes" id="UP000003980">
    <property type="component" value="Unassembled WGS sequence"/>
</dbReference>
<accession>H2C396</accession>
<gene>
    <name evidence="1" type="ORF">MetMK1DRAFT_00012200</name>
</gene>
<name>H2C396_9CREN</name>
<sequence>MSLKLNKVYQTGCGWVFLNGVAITSRCSGFLIRFT</sequence>
<dbReference type="AlphaFoldDB" id="H2C396"/>